<dbReference type="Gene3D" id="3.40.50.1820">
    <property type="entry name" value="alpha/beta hydrolase"/>
    <property type="match status" value="1"/>
</dbReference>
<protein>
    <recommendedName>
        <fullName evidence="3">KANL3/Tex30 alpha/beta hydrolase-like domain-containing protein</fullName>
    </recommendedName>
</protein>
<keyword evidence="2" id="KW-1185">Reference proteome</keyword>
<dbReference type="SUPFAM" id="SSF53474">
    <property type="entry name" value="alpha/beta-Hydrolases"/>
    <property type="match status" value="1"/>
</dbReference>
<dbReference type="Proteomes" id="UP001344447">
    <property type="component" value="Unassembled WGS sequence"/>
</dbReference>
<sequence length="316" mass="35415">MIKKKLKMDPNYNNNNNNKYVSNEIVNNINEILCGVGSNNSSSACSSSGNDSGSASLVNNTINNFYDAEKNCFSSVGFDDSHNNIDNKNIENCKLNFIKEYVTIKSEEIYLEGIINYNEKSKGIIIFVHGIGSSRFSPRNLFLSKYFQNMGYSTLLFDLLTPQEERLNNITGEFKYNLNFISNRILNATQFIIFNQKLKHLDIIYFGSSTGSAGIIECEKKVLSLGIKIKSIISRSGRLSLCNDNSIKSISTRILLVCGGDDKETLENNKLFLNKMNSRLEKKLAVILNATHLFPEENALENVASITLNFLNSSTL</sequence>
<proteinExistence type="predicted"/>
<gene>
    <name evidence="1" type="ORF">RB653_009894</name>
</gene>
<dbReference type="AlphaFoldDB" id="A0AAN7YP37"/>
<comment type="caution">
    <text evidence="1">The sequence shown here is derived from an EMBL/GenBank/DDBJ whole genome shotgun (WGS) entry which is preliminary data.</text>
</comment>
<organism evidence="1 2">
    <name type="scientific">Dictyostelium firmibasis</name>
    <dbReference type="NCBI Taxonomy" id="79012"/>
    <lineage>
        <taxon>Eukaryota</taxon>
        <taxon>Amoebozoa</taxon>
        <taxon>Evosea</taxon>
        <taxon>Eumycetozoa</taxon>
        <taxon>Dictyostelia</taxon>
        <taxon>Dictyosteliales</taxon>
        <taxon>Dictyosteliaceae</taxon>
        <taxon>Dictyostelium</taxon>
    </lineage>
</organism>
<reference evidence="1 2" key="1">
    <citation type="submission" date="2023-11" db="EMBL/GenBank/DDBJ databases">
        <title>Dfirmibasis_genome.</title>
        <authorList>
            <person name="Edelbroek B."/>
            <person name="Kjellin J."/>
            <person name="Jerlstrom-Hultqvist J."/>
            <person name="Soderbom F."/>
        </authorList>
    </citation>
    <scope>NUCLEOTIDE SEQUENCE [LARGE SCALE GENOMIC DNA]</scope>
    <source>
        <strain evidence="1 2">TNS-C-14</strain>
    </source>
</reference>
<name>A0AAN7YP37_9MYCE</name>
<dbReference type="InterPro" id="IPR029058">
    <property type="entry name" value="AB_hydrolase_fold"/>
</dbReference>
<evidence type="ECO:0000313" key="1">
    <source>
        <dbReference type="EMBL" id="KAK5574641.1"/>
    </source>
</evidence>
<accession>A0AAN7YP37</accession>
<evidence type="ECO:0000313" key="2">
    <source>
        <dbReference type="Proteomes" id="UP001344447"/>
    </source>
</evidence>
<dbReference type="EMBL" id="JAVFKY010000006">
    <property type="protein sequence ID" value="KAK5574641.1"/>
    <property type="molecule type" value="Genomic_DNA"/>
</dbReference>
<evidence type="ECO:0008006" key="3">
    <source>
        <dbReference type="Google" id="ProtNLM"/>
    </source>
</evidence>